<accession>A0A6A7XZU4</accession>
<dbReference type="RefSeq" id="WP_153477744.1">
    <property type="nucleotide sequence ID" value="NZ_VWNA01000001.1"/>
</dbReference>
<dbReference type="InterPro" id="IPR004360">
    <property type="entry name" value="Glyas_Fos-R_dOase_dom"/>
</dbReference>
<dbReference type="Gene3D" id="3.10.180.10">
    <property type="entry name" value="2,3-Dihydroxybiphenyl 1,2-Dioxygenase, domain 1"/>
    <property type="match status" value="1"/>
</dbReference>
<evidence type="ECO:0000313" key="3">
    <source>
        <dbReference type="Proteomes" id="UP000332515"/>
    </source>
</evidence>
<protein>
    <submittedName>
        <fullName evidence="2">VOC family protein</fullName>
    </submittedName>
</protein>
<evidence type="ECO:0000259" key="1">
    <source>
        <dbReference type="PROSITE" id="PS51819"/>
    </source>
</evidence>
<gene>
    <name evidence="2" type="ORF">F0357_00980</name>
</gene>
<dbReference type="Pfam" id="PF00903">
    <property type="entry name" value="Glyoxalase"/>
    <property type="match status" value="1"/>
</dbReference>
<reference evidence="2 3" key="1">
    <citation type="submission" date="2019-09" db="EMBL/GenBank/DDBJ databases">
        <title>Segnochrobactrum spirostomi gen. nov., sp. nov., isolated from the ciliate Spirostomum cf. yagiui and description of a novel family, Segnochrobactraceae fam. nov. within the order Rhizobiales of the class Alphaproteobacteria.</title>
        <authorList>
            <person name="Akter S."/>
            <person name="Shazib S.U.A."/>
            <person name="Shin M.K."/>
        </authorList>
    </citation>
    <scope>NUCLEOTIDE SEQUENCE [LARGE SCALE GENOMIC DNA]</scope>
    <source>
        <strain evidence="2 3">Sp-1</strain>
    </source>
</reference>
<dbReference type="PANTHER" id="PTHR33993">
    <property type="entry name" value="GLYOXALASE-RELATED"/>
    <property type="match status" value="1"/>
</dbReference>
<keyword evidence="3" id="KW-1185">Reference proteome</keyword>
<comment type="caution">
    <text evidence="2">The sequence shown here is derived from an EMBL/GenBank/DDBJ whole genome shotgun (WGS) entry which is preliminary data.</text>
</comment>
<name>A0A6A7XZU4_9HYPH</name>
<proteinExistence type="predicted"/>
<dbReference type="SUPFAM" id="SSF54593">
    <property type="entry name" value="Glyoxalase/Bleomycin resistance protein/Dihydroxybiphenyl dioxygenase"/>
    <property type="match status" value="1"/>
</dbReference>
<dbReference type="AlphaFoldDB" id="A0A6A7XZU4"/>
<dbReference type="InterPro" id="IPR029068">
    <property type="entry name" value="Glyas_Bleomycin-R_OHBP_Dase"/>
</dbReference>
<dbReference type="PANTHER" id="PTHR33993:SF14">
    <property type="entry name" value="GB|AAF24581.1"/>
    <property type="match status" value="1"/>
</dbReference>
<feature type="domain" description="VOC" evidence="1">
    <location>
        <begin position="4"/>
        <end position="121"/>
    </location>
</feature>
<sequence length="123" mass="13400">MHGRIVWNELNTRDPEAAKAFYGTVIGWTFAPKEMSDGRTYWLAMADGEPVAGLFTLDADQHADIPDHWFAYLEVDDVDARAATAIAGGGTLRTGPEDIPGVGRLAVIRDPVGAYLGWMTPRP</sequence>
<dbReference type="PROSITE" id="PS51819">
    <property type="entry name" value="VOC"/>
    <property type="match status" value="1"/>
</dbReference>
<dbReference type="InterPro" id="IPR037523">
    <property type="entry name" value="VOC_core"/>
</dbReference>
<evidence type="ECO:0000313" key="2">
    <source>
        <dbReference type="EMBL" id="MQT11269.1"/>
    </source>
</evidence>
<dbReference type="Proteomes" id="UP000332515">
    <property type="component" value="Unassembled WGS sequence"/>
</dbReference>
<dbReference type="CDD" id="cd07247">
    <property type="entry name" value="SgaA_N_like"/>
    <property type="match status" value="1"/>
</dbReference>
<dbReference type="EMBL" id="VWNA01000001">
    <property type="protein sequence ID" value="MQT11269.1"/>
    <property type="molecule type" value="Genomic_DNA"/>
</dbReference>
<organism evidence="2 3">
    <name type="scientific">Segnochrobactrum spirostomi</name>
    <dbReference type="NCBI Taxonomy" id="2608987"/>
    <lineage>
        <taxon>Bacteria</taxon>
        <taxon>Pseudomonadati</taxon>
        <taxon>Pseudomonadota</taxon>
        <taxon>Alphaproteobacteria</taxon>
        <taxon>Hyphomicrobiales</taxon>
        <taxon>Segnochrobactraceae</taxon>
        <taxon>Segnochrobactrum</taxon>
    </lineage>
</organism>
<dbReference type="InterPro" id="IPR052164">
    <property type="entry name" value="Anthracycline_SecMetBiosynth"/>
</dbReference>